<dbReference type="OrthoDB" id="5346247at2759"/>
<gene>
    <name evidence="2" type="ORF">CMQ_4001</name>
</gene>
<protein>
    <submittedName>
        <fullName evidence="2">Uncharacterized protein</fullName>
    </submittedName>
</protein>
<reference evidence="2 3" key="1">
    <citation type="journal article" date="2011" name="Proc. Natl. Acad. Sci. U.S.A.">
        <title>Genome and transcriptome analyses of the mountain pine beetle-fungal symbiont Grosmannia clavigera, a lodgepole pine pathogen.</title>
        <authorList>
            <person name="DiGuistini S."/>
            <person name="Wang Y."/>
            <person name="Liao N.Y."/>
            <person name="Taylor G."/>
            <person name="Tanguay P."/>
            <person name="Feau N."/>
            <person name="Henrissat B."/>
            <person name="Chan S.K."/>
            <person name="Hesse-Orce U."/>
            <person name="Alamouti S.M."/>
            <person name="Tsui C.K.M."/>
            <person name="Docking R.T."/>
            <person name="Levasseur A."/>
            <person name="Haridas S."/>
            <person name="Robertson G."/>
            <person name="Birol I."/>
            <person name="Holt R.A."/>
            <person name="Marra M.A."/>
            <person name="Hamelin R.C."/>
            <person name="Hirst M."/>
            <person name="Jones S.J.M."/>
            <person name="Bohlmann J."/>
            <person name="Breuil C."/>
        </authorList>
    </citation>
    <scope>NUCLEOTIDE SEQUENCE [LARGE SCALE GENOMIC DNA]</scope>
    <source>
        <strain evidence="3">kw1407 / UAMH 11150</strain>
    </source>
</reference>
<evidence type="ECO:0000313" key="3">
    <source>
        <dbReference type="Proteomes" id="UP000007796"/>
    </source>
</evidence>
<name>F0XAS7_GROCL</name>
<sequence length="148" mass="16390">MTSSPLCTTDDYDTDCDYLVDDRHLLFELAPRPRLLAWSTAEEKSKPVTYTEHVNTTSGEATISFGQNSACSSGLTLNIDTGMATLRSTTESAEGKEPGYSEIRIGPCPEDSDRQLKQEPWETAVRVHRVEVYSCTGGVYPHLAVERK</sequence>
<evidence type="ECO:0000313" key="2">
    <source>
        <dbReference type="EMBL" id="EFX05932.1"/>
    </source>
</evidence>
<dbReference type="InParanoid" id="F0XAS7"/>
<dbReference type="RefSeq" id="XP_014175414.1">
    <property type="nucleotide sequence ID" value="XM_014319939.1"/>
</dbReference>
<accession>F0XAS7</accession>
<dbReference type="AlphaFoldDB" id="F0XAS7"/>
<dbReference type="EMBL" id="GL629735">
    <property type="protein sequence ID" value="EFX05932.1"/>
    <property type="molecule type" value="Genomic_DNA"/>
</dbReference>
<dbReference type="GeneID" id="25977165"/>
<evidence type="ECO:0000256" key="1">
    <source>
        <dbReference type="SAM" id="MobiDB-lite"/>
    </source>
</evidence>
<feature type="region of interest" description="Disordered" evidence="1">
    <location>
        <begin position="90"/>
        <end position="117"/>
    </location>
</feature>
<proteinExistence type="predicted"/>
<dbReference type="HOGENOM" id="CLU_1759003_0_0_1"/>
<dbReference type="Proteomes" id="UP000007796">
    <property type="component" value="Unassembled WGS sequence"/>
</dbReference>
<organism evidence="3">
    <name type="scientific">Grosmannia clavigera (strain kw1407 / UAMH 11150)</name>
    <name type="common">Blue stain fungus</name>
    <name type="synonym">Graphiocladiella clavigera</name>
    <dbReference type="NCBI Taxonomy" id="655863"/>
    <lineage>
        <taxon>Eukaryota</taxon>
        <taxon>Fungi</taxon>
        <taxon>Dikarya</taxon>
        <taxon>Ascomycota</taxon>
        <taxon>Pezizomycotina</taxon>
        <taxon>Sordariomycetes</taxon>
        <taxon>Sordariomycetidae</taxon>
        <taxon>Ophiostomatales</taxon>
        <taxon>Ophiostomataceae</taxon>
        <taxon>Leptographium</taxon>
    </lineage>
</organism>
<keyword evidence="3" id="KW-1185">Reference proteome</keyword>